<dbReference type="InterPro" id="IPR001537">
    <property type="entry name" value="SpoU_MeTrfase"/>
</dbReference>
<dbReference type="InterPro" id="IPR029064">
    <property type="entry name" value="Ribosomal_eL30-like_sf"/>
</dbReference>
<accession>A0A2T4UB69</accession>
<feature type="domain" description="tRNA/rRNA methyltransferase SpoU type" evidence="5">
    <location>
        <begin position="184"/>
        <end position="319"/>
    </location>
</feature>
<evidence type="ECO:0000256" key="3">
    <source>
        <dbReference type="ARBA" id="ARBA00022679"/>
    </source>
</evidence>
<dbReference type="SUPFAM" id="SSF55315">
    <property type="entry name" value="L30e-like"/>
    <property type="match status" value="1"/>
</dbReference>
<dbReference type="Pfam" id="PF22435">
    <property type="entry name" value="MRM3-like_sub_bind"/>
    <property type="match status" value="1"/>
</dbReference>
<proteinExistence type="inferred from homology"/>
<dbReference type="PANTHER" id="PTHR43191:SF2">
    <property type="entry name" value="RRNA METHYLTRANSFERASE 3, MITOCHONDRIAL"/>
    <property type="match status" value="1"/>
</dbReference>
<dbReference type="SUPFAM" id="SSF75217">
    <property type="entry name" value="alpha/beta knot"/>
    <property type="match status" value="1"/>
</dbReference>
<evidence type="ECO:0000256" key="4">
    <source>
        <dbReference type="SAM" id="MobiDB-lite"/>
    </source>
</evidence>
<dbReference type="Gene3D" id="3.40.1280.10">
    <property type="match status" value="1"/>
</dbReference>
<keyword evidence="3" id="KW-0808">Transferase</keyword>
<dbReference type="GO" id="GO:0003723">
    <property type="term" value="F:RNA binding"/>
    <property type="evidence" value="ECO:0007669"/>
    <property type="project" value="InterPro"/>
</dbReference>
<dbReference type="InterPro" id="IPR029026">
    <property type="entry name" value="tRNA_m1G_MTases_N"/>
</dbReference>
<gene>
    <name evidence="7" type="ORF">C7Y72_22110</name>
</gene>
<sequence length="331" mass="34707">MDHPHQRRRAARGHDLRAVHPRPQAGRDRARPQGARRHRRPRPRDVQAIRRRRPRGVGCCCLARSAPTQTFTGVDSSGIGALSVFRTPVIITSPHNETLKQVRKLAAKRERARAGAFVAEGEDLLEAADAAGWEPRARLCVAGSGLPGTEVEAELLHAVSQLGSGTRTLAIYDQRYAPAATDGLTVHLHGVHDPGNVGTVLRAAHAFGAAAVSLGPGTADPYGPKAVRASMGAVFATPLVRAHGGVGDLPGATVALVARAGTALPRLGAQLADGPVTLLVGAERDGLPDDVVAACDHVAHIPIEGESLNAAMAAGVALYELRRIHMVTSDE</sequence>
<dbReference type="InterPro" id="IPR029028">
    <property type="entry name" value="Alpha/beta_knot_MTases"/>
</dbReference>
<comment type="similarity">
    <text evidence="1">Belongs to the class IV-like SAM-binding methyltransferase superfamily. RNA methyltransferase TrmH family.</text>
</comment>
<dbReference type="InterPro" id="IPR053888">
    <property type="entry name" value="MRM3-like_sub_bind"/>
</dbReference>
<evidence type="ECO:0000256" key="2">
    <source>
        <dbReference type="ARBA" id="ARBA00022603"/>
    </source>
</evidence>
<dbReference type="Pfam" id="PF00588">
    <property type="entry name" value="SpoU_methylase"/>
    <property type="match status" value="1"/>
</dbReference>
<reference evidence="7 8" key="1">
    <citation type="submission" date="2018-03" db="EMBL/GenBank/DDBJ databases">
        <title>Aquarubrobacter algicola gen. nov., sp. nov., a novel actinobacterium isolated from shallow eutrophic lake during the end of cyanobacterial harmful algal blooms.</title>
        <authorList>
            <person name="Chun S.J."/>
        </authorList>
    </citation>
    <scope>NUCLEOTIDE SEQUENCE [LARGE SCALE GENOMIC DNA]</scope>
    <source>
        <strain evidence="7 8">Seoho-28</strain>
    </source>
</reference>
<evidence type="ECO:0000256" key="1">
    <source>
        <dbReference type="ARBA" id="ARBA00007228"/>
    </source>
</evidence>
<dbReference type="Proteomes" id="UP000240739">
    <property type="component" value="Unassembled WGS sequence"/>
</dbReference>
<dbReference type="EMBL" id="PYYB01000006">
    <property type="protein sequence ID" value="PTL54110.1"/>
    <property type="molecule type" value="Genomic_DNA"/>
</dbReference>
<evidence type="ECO:0000259" key="6">
    <source>
        <dbReference type="Pfam" id="PF22435"/>
    </source>
</evidence>
<organism evidence="7 8">
    <name type="scientific">Paraconexibacter algicola</name>
    <dbReference type="NCBI Taxonomy" id="2133960"/>
    <lineage>
        <taxon>Bacteria</taxon>
        <taxon>Bacillati</taxon>
        <taxon>Actinomycetota</taxon>
        <taxon>Thermoleophilia</taxon>
        <taxon>Solirubrobacterales</taxon>
        <taxon>Paraconexibacteraceae</taxon>
        <taxon>Paraconexibacter</taxon>
    </lineage>
</organism>
<dbReference type="AlphaFoldDB" id="A0A2T4UB69"/>
<dbReference type="PANTHER" id="PTHR43191">
    <property type="entry name" value="RRNA METHYLTRANSFERASE 3"/>
    <property type="match status" value="1"/>
</dbReference>
<feature type="domain" description="MRM3-like substrate binding" evidence="6">
    <location>
        <begin position="96"/>
        <end position="142"/>
    </location>
</feature>
<dbReference type="GO" id="GO:0006396">
    <property type="term" value="P:RNA processing"/>
    <property type="evidence" value="ECO:0007669"/>
    <property type="project" value="InterPro"/>
</dbReference>
<evidence type="ECO:0000313" key="8">
    <source>
        <dbReference type="Proteomes" id="UP000240739"/>
    </source>
</evidence>
<dbReference type="Gene3D" id="3.30.1330.30">
    <property type="match status" value="1"/>
</dbReference>
<feature type="region of interest" description="Disordered" evidence="4">
    <location>
        <begin position="1"/>
        <end position="50"/>
    </location>
</feature>
<feature type="compositionally biased region" description="Basic residues" evidence="4">
    <location>
        <begin position="1"/>
        <end position="11"/>
    </location>
</feature>
<dbReference type="InterPro" id="IPR051259">
    <property type="entry name" value="rRNA_Methyltransferase"/>
</dbReference>
<keyword evidence="8" id="KW-1185">Reference proteome</keyword>
<name>A0A2T4UB69_9ACTN</name>
<dbReference type="CDD" id="cd18095">
    <property type="entry name" value="SpoU-like_rRNA-MTase"/>
    <property type="match status" value="1"/>
</dbReference>
<evidence type="ECO:0000259" key="5">
    <source>
        <dbReference type="Pfam" id="PF00588"/>
    </source>
</evidence>
<dbReference type="GO" id="GO:0008173">
    <property type="term" value="F:RNA methyltransferase activity"/>
    <property type="evidence" value="ECO:0007669"/>
    <property type="project" value="InterPro"/>
</dbReference>
<keyword evidence="2" id="KW-0489">Methyltransferase</keyword>
<evidence type="ECO:0000313" key="7">
    <source>
        <dbReference type="EMBL" id="PTL54110.1"/>
    </source>
</evidence>
<dbReference type="GO" id="GO:0032259">
    <property type="term" value="P:methylation"/>
    <property type="evidence" value="ECO:0007669"/>
    <property type="project" value="UniProtKB-KW"/>
</dbReference>
<protein>
    <submittedName>
        <fullName evidence="7">Uncharacterized protein</fullName>
    </submittedName>
</protein>
<comment type="caution">
    <text evidence="7">The sequence shown here is derived from an EMBL/GenBank/DDBJ whole genome shotgun (WGS) entry which is preliminary data.</text>
</comment>